<dbReference type="PANTHER" id="PTHR31051:SF1">
    <property type="entry name" value="PROTEASOME ASSEMBLY CHAPERONE 3"/>
    <property type="match status" value="1"/>
</dbReference>
<dbReference type="InterPro" id="IPR053720">
    <property type="entry name" value="Psm_Assembly_Chaperone"/>
</dbReference>
<evidence type="ECO:0008006" key="3">
    <source>
        <dbReference type="Google" id="ProtNLM"/>
    </source>
</evidence>
<protein>
    <recommendedName>
        <fullName evidence="3">Proteasome assembly chaperone 3</fullName>
    </recommendedName>
</protein>
<dbReference type="EMBL" id="MU155141">
    <property type="protein sequence ID" value="KAF9484724.1"/>
    <property type="molecule type" value="Genomic_DNA"/>
</dbReference>
<name>A0A9P5ZE15_9AGAR</name>
<dbReference type="InterPro" id="IPR018788">
    <property type="entry name" value="Proteasome_assmbl_chp_3"/>
</dbReference>
<dbReference type="Gene3D" id="3.30.230.90">
    <property type="match status" value="1"/>
</dbReference>
<sequence length="156" mass="16999">MAAFPPRQTSRELGGRHTQVFLQSFEDRVLVLVTQVGKVGNLIQAALPPTASLLPPTDTSQLNKLVLPEPSPAIELTPLLGSAPSPHLQILHSLYASQIATIIWTEESKSNLESFRRSVVVGLALARSSRLESDSAIEEREVFEGVMASLYDLLKV</sequence>
<organism evidence="1 2">
    <name type="scientific">Pholiota conissans</name>
    <dbReference type="NCBI Taxonomy" id="109636"/>
    <lineage>
        <taxon>Eukaryota</taxon>
        <taxon>Fungi</taxon>
        <taxon>Dikarya</taxon>
        <taxon>Basidiomycota</taxon>
        <taxon>Agaricomycotina</taxon>
        <taxon>Agaricomycetes</taxon>
        <taxon>Agaricomycetidae</taxon>
        <taxon>Agaricales</taxon>
        <taxon>Agaricineae</taxon>
        <taxon>Strophariaceae</taxon>
        <taxon>Pholiota</taxon>
    </lineage>
</organism>
<proteinExistence type="predicted"/>
<dbReference type="Proteomes" id="UP000807469">
    <property type="component" value="Unassembled WGS sequence"/>
</dbReference>
<reference evidence="1" key="1">
    <citation type="submission" date="2020-11" db="EMBL/GenBank/DDBJ databases">
        <authorList>
            <consortium name="DOE Joint Genome Institute"/>
            <person name="Ahrendt S."/>
            <person name="Riley R."/>
            <person name="Andreopoulos W."/>
            <person name="Labutti K."/>
            <person name="Pangilinan J."/>
            <person name="Ruiz-Duenas F.J."/>
            <person name="Barrasa J.M."/>
            <person name="Sanchez-Garcia M."/>
            <person name="Camarero S."/>
            <person name="Miyauchi S."/>
            <person name="Serrano A."/>
            <person name="Linde D."/>
            <person name="Babiker R."/>
            <person name="Drula E."/>
            <person name="Ayuso-Fernandez I."/>
            <person name="Pacheco R."/>
            <person name="Padilla G."/>
            <person name="Ferreira P."/>
            <person name="Barriuso J."/>
            <person name="Kellner H."/>
            <person name="Castanera R."/>
            <person name="Alfaro M."/>
            <person name="Ramirez L."/>
            <person name="Pisabarro A.G."/>
            <person name="Kuo A."/>
            <person name="Tritt A."/>
            <person name="Lipzen A."/>
            <person name="He G."/>
            <person name="Yan M."/>
            <person name="Ng V."/>
            <person name="Cullen D."/>
            <person name="Martin F."/>
            <person name="Rosso M.-N."/>
            <person name="Henrissat B."/>
            <person name="Hibbett D."/>
            <person name="Martinez A.T."/>
            <person name="Grigoriev I.V."/>
        </authorList>
    </citation>
    <scope>NUCLEOTIDE SEQUENCE</scope>
    <source>
        <strain evidence="1">CIRM-BRFM 674</strain>
    </source>
</reference>
<accession>A0A9P5ZE15</accession>
<evidence type="ECO:0000313" key="2">
    <source>
        <dbReference type="Proteomes" id="UP000807469"/>
    </source>
</evidence>
<dbReference type="AlphaFoldDB" id="A0A9P5ZE15"/>
<dbReference type="GO" id="GO:0043248">
    <property type="term" value="P:proteasome assembly"/>
    <property type="evidence" value="ECO:0007669"/>
    <property type="project" value="InterPro"/>
</dbReference>
<evidence type="ECO:0000313" key="1">
    <source>
        <dbReference type="EMBL" id="KAF9484724.1"/>
    </source>
</evidence>
<dbReference type="PANTHER" id="PTHR31051">
    <property type="entry name" value="PROTEASOME ASSEMBLY CHAPERONE 3"/>
    <property type="match status" value="1"/>
</dbReference>
<keyword evidence="2" id="KW-1185">Reference proteome</keyword>
<comment type="caution">
    <text evidence="1">The sequence shown here is derived from an EMBL/GenBank/DDBJ whole genome shotgun (WGS) entry which is preliminary data.</text>
</comment>
<gene>
    <name evidence="1" type="ORF">BDN70DRAFT_872265</name>
</gene>
<dbReference type="OrthoDB" id="5593278at2759"/>